<name>A0ABU5DKG7_9BURK</name>
<dbReference type="Pfam" id="PF00989">
    <property type="entry name" value="PAS"/>
    <property type="match status" value="2"/>
</dbReference>
<feature type="transmembrane region" description="Helical" evidence="1">
    <location>
        <begin position="139"/>
        <end position="158"/>
    </location>
</feature>
<protein>
    <submittedName>
        <fullName evidence="6">Diguanylate cyclase</fullName>
        <ecNumber evidence="6">2.7.7.65</ecNumber>
    </submittedName>
</protein>
<feature type="domain" description="GGDEF" evidence="4">
    <location>
        <begin position="551"/>
        <end position="686"/>
    </location>
</feature>
<dbReference type="EMBL" id="JAXCLA010000005">
    <property type="protein sequence ID" value="MDY0746223.1"/>
    <property type="molecule type" value="Genomic_DNA"/>
</dbReference>
<dbReference type="InterPro" id="IPR043128">
    <property type="entry name" value="Rev_trsase/Diguanyl_cyclase"/>
</dbReference>
<dbReference type="NCBIfam" id="TIGR00229">
    <property type="entry name" value="sensory_box"/>
    <property type="match status" value="2"/>
</dbReference>
<evidence type="ECO:0000259" key="3">
    <source>
        <dbReference type="PROSITE" id="PS50113"/>
    </source>
</evidence>
<sequence>MTASYNVWLVLLSYLVASFAAYTTLGLAARVNRPDGGLARGWMAAGAVAMGIGIWAMHFIGMLALHLPVHLSYDVAVTLVSILPAIGASAVALALMRRARVGLALHLACALAMGLGIAAMHYTGMAAVRMQPDYSYDPVWVAVSVLVGVAASFAALSISLRARAEPTAASTPLRSRGAASLVMGLAIVAMHYSGMRATHFVEGSVCVSPPLGVDPIWLALMVGVGSCLLLLAMLAAATLDLRRLERKRQVDADMLVRATELAAEMNADAISSEAHKRAIVESSLDGIITIDRLGRVIEFNAAAEVIFGYRRDQVLGWPLSECIIPPALRERHERGFARVLAGGPSMLLGRRIEIGAMRRNGEEFPIELALTSTPIGGEPAFTAHLRDLTERRAAEQSLRLRGLALDSVDNGICIVDSRGAIEYMNPAFEAICGWPAEALLGVSYSRLFRLPDGREGVPRALRVSVARGGLPLTRLHHVRPDGRELWCDVVVKVLRGESGQVTHSVAVVSDVTEAVLHEQQLNRLANFDSLTGLANRAHFRRLLDQRLGRERPMSLLFVDMDGFKQINDTFGHHVGDELLSVLGQRLKACMRDGDLVARLGGDEFVMLIEARGTTLDVMEAAVIDRVRASLAQPIHARDELLMARCSIGISRFPEDGLDADTLLRAADHAMYRAKRSGRTNEDEQVTVW</sequence>
<keyword evidence="6" id="KW-0548">Nucleotidyltransferase</keyword>
<evidence type="ECO:0000313" key="6">
    <source>
        <dbReference type="EMBL" id="MDY0746223.1"/>
    </source>
</evidence>
<dbReference type="Pfam" id="PF00990">
    <property type="entry name" value="GGDEF"/>
    <property type="match status" value="1"/>
</dbReference>
<dbReference type="Gene3D" id="3.30.450.20">
    <property type="entry name" value="PAS domain"/>
    <property type="match status" value="2"/>
</dbReference>
<dbReference type="NCBIfam" id="TIGR00254">
    <property type="entry name" value="GGDEF"/>
    <property type="match status" value="1"/>
</dbReference>
<dbReference type="CDD" id="cd01949">
    <property type="entry name" value="GGDEF"/>
    <property type="match status" value="1"/>
</dbReference>
<keyword evidence="7" id="KW-1185">Reference proteome</keyword>
<gene>
    <name evidence="6" type="ORF">SNE35_17020</name>
</gene>
<accession>A0ABU5DKG7</accession>
<dbReference type="PROSITE" id="PS50924">
    <property type="entry name" value="MHYT"/>
    <property type="match status" value="1"/>
</dbReference>
<dbReference type="SUPFAM" id="SSF55073">
    <property type="entry name" value="Nucleotide cyclase"/>
    <property type="match status" value="1"/>
</dbReference>
<feature type="transmembrane region" description="Helical" evidence="1">
    <location>
        <begin position="215"/>
        <end position="239"/>
    </location>
</feature>
<feature type="transmembrane region" description="Helical" evidence="1">
    <location>
        <begin position="75"/>
        <end position="96"/>
    </location>
</feature>
<feature type="transmembrane region" description="Helical" evidence="1">
    <location>
        <begin position="41"/>
        <end position="63"/>
    </location>
</feature>
<evidence type="ECO:0000259" key="5">
    <source>
        <dbReference type="PROSITE" id="PS50924"/>
    </source>
</evidence>
<dbReference type="PANTHER" id="PTHR44757">
    <property type="entry name" value="DIGUANYLATE CYCLASE DGCP"/>
    <property type="match status" value="1"/>
</dbReference>
<keyword evidence="6" id="KW-0808">Transferase</keyword>
<dbReference type="InterPro" id="IPR035965">
    <property type="entry name" value="PAS-like_dom_sf"/>
</dbReference>
<dbReference type="GO" id="GO:0052621">
    <property type="term" value="F:diguanylate cyclase activity"/>
    <property type="evidence" value="ECO:0007669"/>
    <property type="project" value="UniProtKB-EC"/>
</dbReference>
<dbReference type="InterPro" id="IPR052155">
    <property type="entry name" value="Biofilm_reg_signaling"/>
</dbReference>
<keyword evidence="1" id="KW-0472">Membrane</keyword>
<comment type="caution">
    <text evidence="6">The sequence shown here is derived from an EMBL/GenBank/DDBJ whole genome shotgun (WGS) entry which is preliminary data.</text>
</comment>
<dbReference type="InterPro" id="IPR001610">
    <property type="entry name" value="PAC"/>
</dbReference>
<dbReference type="SMART" id="SM00091">
    <property type="entry name" value="PAS"/>
    <property type="match status" value="2"/>
</dbReference>
<proteinExistence type="predicted"/>
<feature type="transmembrane region" description="Helical" evidence="1">
    <location>
        <begin position="103"/>
        <end position="127"/>
    </location>
</feature>
<feature type="domain" description="PAS" evidence="2">
    <location>
        <begin position="272"/>
        <end position="343"/>
    </location>
</feature>
<dbReference type="InterPro" id="IPR000160">
    <property type="entry name" value="GGDEF_dom"/>
</dbReference>
<evidence type="ECO:0000256" key="1">
    <source>
        <dbReference type="PROSITE-ProRule" id="PRU00244"/>
    </source>
</evidence>
<dbReference type="InterPro" id="IPR000014">
    <property type="entry name" value="PAS"/>
</dbReference>
<dbReference type="SMART" id="SM00267">
    <property type="entry name" value="GGDEF"/>
    <property type="match status" value="1"/>
</dbReference>
<dbReference type="Proteomes" id="UP001285263">
    <property type="component" value="Unassembled WGS sequence"/>
</dbReference>
<dbReference type="CDD" id="cd00130">
    <property type="entry name" value="PAS"/>
    <property type="match status" value="2"/>
</dbReference>
<feature type="transmembrane region" description="Helical" evidence="1">
    <location>
        <begin position="178"/>
        <end position="195"/>
    </location>
</feature>
<dbReference type="InterPro" id="IPR029787">
    <property type="entry name" value="Nucleotide_cyclase"/>
</dbReference>
<feature type="domain" description="PAC" evidence="3">
    <location>
        <begin position="471"/>
        <end position="523"/>
    </location>
</feature>
<feature type="domain" description="PAC" evidence="3">
    <location>
        <begin position="350"/>
        <end position="400"/>
    </location>
</feature>
<keyword evidence="1" id="KW-1133">Transmembrane helix</keyword>
<feature type="domain" description="MHYT" evidence="5">
    <location>
        <begin position="5"/>
        <end position="201"/>
    </location>
</feature>
<dbReference type="PROSITE" id="PS50112">
    <property type="entry name" value="PAS"/>
    <property type="match status" value="2"/>
</dbReference>
<feature type="transmembrane region" description="Helical" evidence="1">
    <location>
        <begin position="6"/>
        <end position="29"/>
    </location>
</feature>
<evidence type="ECO:0000259" key="2">
    <source>
        <dbReference type="PROSITE" id="PS50112"/>
    </source>
</evidence>
<dbReference type="PROSITE" id="PS50887">
    <property type="entry name" value="GGDEF"/>
    <property type="match status" value="1"/>
</dbReference>
<organism evidence="6 7">
    <name type="scientific">Roseateles agri</name>
    <dbReference type="NCBI Taxonomy" id="3098619"/>
    <lineage>
        <taxon>Bacteria</taxon>
        <taxon>Pseudomonadati</taxon>
        <taxon>Pseudomonadota</taxon>
        <taxon>Betaproteobacteria</taxon>
        <taxon>Burkholderiales</taxon>
        <taxon>Sphaerotilaceae</taxon>
        <taxon>Roseateles</taxon>
    </lineage>
</organism>
<dbReference type="Pfam" id="PF03707">
    <property type="entry name" value="MHYT"/>
    <property type="match status" value="3"/>
</dbReference>
<dbReference type="PANTHER" id="PTHR44757:SF2">
    <property type="entry name" value="BIOFILM ARCHITECTURE MAINTENANCE PROTEIN MBAA"/>
    <property type="match status" value="1"/>
</dbReference>
<dbReference type="Gene3D" id="3.30.70.270">
    <property type="match status" value="1"/>
</dbReference>
<feature type="domain" description="PAS" evidence="2">
    <location>
        <begin position="404"/>
        <end position="468"/>
    </location>
</feature>
<evidence type="ECO:0000313" key="7">
    <source>
        <dbReference type="Proteomes" id="UP001285263"/>
    </source>
</evidence>
<dbReference type="InterPro" id="IPR013767">
    <property type="entry name" value="PAS_fold"/>
</dbReference>
<dbReference type="RefSeq" id="WP_320424118.1">
    <property type="nucleotide sequence ID" value="NZ_JAXCLA010000005.1"/>
</dbReference>
<dbReference type="InterPro" id="IPR000700">
    <property type="entry name" value="PAS-assoc_C"/>
</dbReference>
<evidence type="ECO:0000259" key="4">
    <source>
        <dbReference type="PROSITE" id="PS50887"/>
    </source>
</evidence>
<dbReference type="EC" id="2.7.7.65" evidence="6"/>
<dbReference type="SUPFAM" id="SSF55785">
    <property type="entry name" value="PYP-like sensor domain (PAS domain)"/>
    <property type="match status" value="2"/>
</dbReference>
<keyword evidence="1" id="KW-0812">Transmembrane</keyword>
<reference evidence="6 7" key="1">
    <citation type="submission" date="2023-11" db="EMBL/GenBank/DDBJ databases">
        <title>Paucibacter sp. nov., isolated from fresh soil in Korea.</title>
        <authorList>
            <person name="Le N.T.T."/>
        </authorList>
    </citation>
    <scope>NUCLEOTIDE SEQUENCE [LARGE SCALE GENOMIC DNA]</scope>
    <source>
        <strain evidence="6 7">R3-3</strain>
    </source>
</reference>
<dbReference type="PROSITE" id="PS50113">
    <property type="entry name" value="PAC"/>
    <property type="match status" value="2"/>
</dbReference>
<dbReference type="InterPro" id="IPR005330">
    <property type="entry name" value="MHYT_dom"/>
</dbReference>
<dbReference type="SMART" id="SM00086">
    <property type="entry name" value="PAC"/>
    <property type="match status" value="2"/>
</dbReference>